<organism evidence="2 3">
    <name type="scientific">Collybiopsis luxurians FD-317 M1</name>
    <dbReference type="NCBI Taxonomy" id="944289"/>
    <lineage>
        <taxon>Eukaryota</taxon>
        <taxon>Fungi</taxon>
        <taxon>Dikarya</taxon>
        <taxon>Basidiomycota</taxon>
        <taxon>Agaricomycotina</taxon>
        <taxon>Agaricomycetes</taxon>
        <taxon>Agaricomycetidae</taxon>
        <taxon>Agaricales</taxon>
        <taxon>Marasmiineae</taxon>
        <taxon>Omphalotaceae</taxon>
        <taxon>Collybiopsis</taxon>
        <taxon>Collybiopsis luxurians</taxon>
    </lineage>
</organism>
<keyword evidence="3" id="KW-1185">Reference proteome</keyword>
<evidence type="ECO:0000313" key="3">
    <source>
        <dbReference type="Proteomes" id="UP000053593"/>
    </source>
</evidence>
<dbReference type="HOGENOM" id="CLU_2558512_0_0_1"/>
<evidence type="ECO:0000256" key="1">
    <source>
        <dbReference type="SAM" id="Phobius"/>
    </source>
</evidence>
<dbReference type="Proteomes" id="UP000053593">
    <property type="component" value="Unassembled WGS sequence"/>
</dbReference>
<protein>
    <submittedName>
        <fullName evidence="2">Uncharacterized protein</fullName>
    </submittedName>
</protein>
<dbReference type="AlphaFoldDB" id="A0A0D0CPK7"/>
<keyword evidence="1" id="KW-0472">Membrane</keyword>
<proteinExistence type="predicted"/>
<keyword evidence="1" id="KW-0812">Transmembrane</keyword>
<sequence length="82" mass="9647">MCVIYFLSRSDNAAFAFTIYACIISQYSAQFLWLRSPREELCLSKPSIERINRLKAHLVEEIQAERTCVFLIYFNCSHIHVQ</sequence>
<reference evidence="2 3" key="1">
    <citation type="submission" date="2014-04" db="EMBL/GenBank/DDBJ databases">
        <title>Evolutionary Origins and Diversification of the Mycorrhizal Mutualists.</title>
        <authorList>
            <consortium name="DOE Joint Genome Institute"/>
            <consortium name="Mycorrhizal Genomics Consortium"/>
            <person name="Kohler A."/>
            <person name="Kuo A."/>
            <person name="Nagy L.G."/>
            <person name="Floudas D."/>
            <person name="Copeland A."/>
            <person name="Barry K.W."/>
            <person name="Cichocki N."/>
            <person name="Veneault-Fourrey C."/>
            <person name="LaButti K."/>
            <person name="Lindquist E.A."/>
            <person name="Lipzen A."/>
            <person name="Lundell T."/>
            <person name="Morin E."/>
            <person name="Murat C."/>
            <person name="Riley R."/>
            <person name="Ohm R."/>
            <person name="Sun H."/>
            <person name="Tunlid A."/>
            <person name="Henrissat B."/>
            <person name="Grigoriev I.V."/>
            <person name="Hibbett D.S."/>
            <person name="Martin F."/>
        </authorList>
    </citation>
    <scope>NUCLEOTIDE SEQUENCE [LARGE SCALE GENOMIC DNA]</scope>
    <source>
        <strain evidence="2 3">FD-317 M1</strain>
    </source>
</reference>
<name>A0A0D0CPK7_9AGAR</name>
<feature type="transmembrane region" description="Helical" evidence="1">
    <location>
        <begin position="13"/>
        <end position="34"/>
    </location>
</feature>
<dbReference type="EMBL" id="KN834792">
    <property type="protein sequence ID" value="KIK57283.1"/>
    <property type="molecule type" value="Genomic_DNA"/>
</dbReference>
<accession>A0A0D0CPK7</accession>
<gene>
    <name evidence="2" type="ORF">GYMLUDRAFT_46550</name>
</gene>
<keyword evidence="1" id="KW-1133">Transmembrane helix</keyword>
<evidence type="ECO:0000313" key="2">
    <source>
        <dbReference type="EMBL" id="KIK57283.1"/>
    </source>
</evidence>